<reference evidence="3" key="1">
    <citation type="submission" date="2020-02" db="EMBL/GenBank/DDBJ databases">
        <authorList>
            <person name="Meier V. D."/>
        </authorList>
    </citation>
    <scope>NUCLEOTIDE SEQUENCE</scope>
    <source>
        <strain evidence="3">AVDCRST_MAG64</strain>
    </source>
</reference>
<keyword evidence="2" id="KW-0812">Transmembrane</keyword>
<feature type="transmembrane region" description="Helical" evidence="2">
    <location>
        <begin position="131"/>
        <end position="149"/>
    </location>
</feature>
<sequence>MSAPSSATARTARTLTSKSAAPARGRVAGNTAAAVLTAAASIHAYWALGGTWAAATAYGSTDLPPRGVVAVVTVLIAAGATLLLVRVGTLPLTLPASLLRWGPWAMAAVMLLAGVNNVLAPSDSYAREWHVWFFGPLLVVVALLCAVAARSPLRGNGDAGNV</sequence>
<gene>
    <name evidence="3" type="ORF">AVDCRST_MAG64-1807</name>
</gene>
<evidence type="ECO:0000256" key="1">
    <source>
        <dbReference type="SAM" id="MobiDB-lite"/>
    </source>
</evidence>
<dbReference type="InterPro" id="IPR025058">
    <property type="entry name" value="DUF3995"/>
</dbReference>
<evidence type="ECO:0000313" key="3">
    <source>
        <dbReference type="EMBL" id="CAA9402745.1"/>
    </source>
</evidence>
<feature type="transmembrane region" description="Helical" evidence="2">
    <location>
        <begin position="68"/>
        <end position="89"/>
    </location>
</feature>
<accession>A0A6J4P746</accession>
<protein>
    <recommendedName>
        <fullName evidence="4">DUF3995 domain-containing protein</fullName>
    </recommendedName>
</protein>
<feature type="region of interest" description="Disordered" evidence="1">
    <location>
        <begin position="1"/>
        <end position="20"/>
    </location>
</feature>
<proteinExistence type="predicted"/>
<evidence type="ECO:0008006" key="4">
    <source>
        <dbReference type="Google" id="ProtNLM"/>
    </source>
</evidence>
<dbReference type="Pfam" id="PF13160">
    <property type="entry name" value="DUF3995"/>
    <property type="match status" value="1"/>
</dbReference>
<keyword evidence="2" id="KW-1133">Transmembrane helix</keyword>
<dbReference type="EMBL" id="CADCUQ010000412">
    <property type="protein sequence ID" value="CAA9402745.1"/>
    <property type="molecule type" value="Genomic_DNA"/>
</dbReference>
<keyword evidence="2" id="KW-0472">Membrane</keyword>
<feature type="transmembrane region" description="Helical" evidence="2">
    <location>
        <begin position="27"/>
        <end position="48"/>
    </location>
</feature>
<dbReference type="AlphaFoldDB" id="A0A6J4P746"/>
<name>A0A6J4P746_9BACT</name>
<evidence type="ECO:0000256" key="2">
    <source>
        <dbReference type="SAM" id="Phobius"/>
    </source>
</evidence>
<organism evidence="3">
    <name type="scientific">uncultured Phycisphaerae bacterium</name>
    <dbReference type="NCBI Taxonomy" id="904963"/>
    <lineage>
        <taxon>Bacteria</taxon>
        <taxon>Pseudomonadati</taxon>
        <taxon>Planctomycetota</taxon>
        <taxon>Phycisphaerae</taxon>
        <taxon>environmental samples</taxon>
    </lineage>
</organism>
<feature type="transmembrane region" description="Helical" evidence="2">
    <location>
        <begin position="101"/>
        <end position="119"/>
    </location>
</feature>